<evidence type="ECO:0000256" key="1">
    <source>
        <dbReference type="SAM" id="SignalP"/>
    </source>
</evidence>
<comment type="caution">
    <text evidence="2">The sequence shown here is derived from an EMBL/GenBank/DDBJ whole genome shotgun (WGS) entry which is preliminary data.</text>
</comment>
<dbReference type="EMBL" id="BSPQ01000001">
    <property type="protein sequence ID" value="GLS89218.1"/>
    <property type="molecule type" value="Genomic_DNA"/>
</dbReference>
<sequence>MKINFAILLFIFFPLMLQASQQAEKRAFASLIFENDTFFRDDGLYSNGLFLNWGYNHVAALDDQNLPAWIAYLANKTHLTGNTNNNYSISYGFGQQLQTATDISLEELVEEDAPYVGLLAWEVSLLAYDEQMSDEVGLILGAVGPIAGGEFVQSMVHSVLAGREPQGWDNQISNELVFRLQTRRIWRAYQSDFAGAEFDLLTGLDGGVGNLRSDLSTGIGVRFGQRLTESFSSATVFPVQKFNGLNNTPYGWYLFLNASASYVANDIFINGNTFQDSHSVDLIHPQATVSVGFMANIYNFSILYTLLYATDEYQGQAEDSRFGSIAITYHF</sequence>
<evidence type="ECO:0000313" key="2">
    <source>
        <dbReference type="EMBL" id="GLS89218.1"/>
    </source>
</evidence>
<keyword evidence="3" id="KW-1185">Reference proteome</keyword>
<organism evidence="2 3">
    <name type="scientific">Psychromonas marina</name>
    <dbReference type="NCBI Taxonomy" id="88364"/>
    <lineage>
        <taxon>Bacteria</taxon>
        <taxon>Pseudomonadati</taxon>
        <taxon>Pseudomonadota</taxon>
        <taxon>Gammaproteobacteria</taxon>
        <taxon>Alteromonadales</taxon>
        <taxon>Psychromonadaceae</taxon>
        <taxon>Psychromonas</taxon>
    </lineage>
</organism>
<dbReference type="Pfam" id="PF09982">
    <property type="entry name" value="LpxR"/>
    <property type="match status" value="1"/>
</dbReference>
<dbReference type="InterPro" id="IPR037107">
    <property type="entry name" value="Put_OMP_sf"/>
</dbReference>
<protein>
    <submittedName>
        <fullName evidence="2">Membrane protein</fullName>
    </submittedName>
</protein>
<dbReference type="RefSeq" id="WP_284202333.1">
    <property type="nucleotide sequence ID" value="NZ_BSPQ01000001.1"/>
</dbReference>
<dbReference type="Gene3D" id="2.40.128.140">
    <property type="entry name" value="Outer membrane protein"/>
    <property type="match status" value="1"/>
</dbReference>
<keyword evidence="1" id="KW-0732">Signal</keyword>
<gene>
    <name evidence="2" type="ORF">GCM10007916_02850</name>
</gene>
<accession>A0ABQ6DVU0</accession>
<name>A0ABQ6DVU0_9GAMM</name>
<evidence type="ECO:0000313" key="3">
    <source>
        <dbReference type="Proteomes" id="UP001157353"/>
    </source>
</evidence>
<feature type="chain" id="PRO_5045827815" evidence="1">
    <location>
        <begin position="20"/>
        <end position="331"/>
    </location>
</feature>
<feature type="signal peptide" evidence="1">
    <location>
        <begin position="1"/>
        <end position="19"/>
    </location>
</feature>
<reference evidence="3" key="1">
    <citation type="journal article" date="2019" name="Int. J. Syst. Evol. Microbiol.">
        <title>The Global Catalogue of Microorganisms (GCM) 10K type strain sequencing project: providing services to taxonomists for standard genome sequencing and annotation.</title>
        <authorList>
            <consortium name="The Broad Institute Genomics Platform"/>
            <consortium name="The Broad Institute Genome Sequencing Center for Infectious Disease"/>
            <person name="Wu L."/>
            <person name="Ma J."/>
        </authorList>
    </citation>
    <scope>NUCLEOTIDE SEQUENCE [LARGE SCALE GENOMIC DNA]</scope>
    <source>
        <strain evidence="3">NBRC 103166</strain>
    </source>
</reference>
<dbReference type="Proteomes" id="UP001157353">
    <property type="component" value="Unassembled WGS sequence"/>
</dbReference>
<dbReference type="InterPro" id="IPR018707">
    <property type="entry name" value="LpxR"/>
</dbReference>
<proteinExistence type="predicted"/>